<dbReference type="PROSITE" id="PS50010">
    <property type="entry name" value="DH_2"/>
    <property type="match status" value="1"/>
</dbReference>
<accession>A0ABQ0DVZ2</accession>
<evidence type="ECO:0000313" key="2">
    <source>
        <dbReference type="EMBL" id="GAB1227026.1"/>
    </source>
</evidence>
<protein>
    <recommendedName>
        <fullName evidence="1">DH domain-containing protein</fullName>
    </recommendedName>
</protein>
<dbReference type="PANTHER" id="PTHR12673">
    <property type="entry name" value="FACIOGENITAL DYSPLASIA PROTEIN"/>
    <property type="match status" value="1"/>
</dbReference>
<dbReference type="Pfam" id="PF00621">
    <property type="entry name" value="RhoGEF"/>
    <property type="match status" value="1"/>
</dbReference>
<dbReference type="SUPFAM" id="SSF48065">
    <property type="entry name" value="DBL homology domain (DH-domain)"/>
    <property type="match status" value="1"/>
</dbReference>
<feature type="domain" description="DH" evidence="1">
    <location>
        <begin position="360"/>
        <end position="546"/>
    </location>
</feature>
<dbReference type="EMBL" id="BAAFRS010000317">
    <property type="protein sequence ID" value="GAB1227026.1"/>
    <property type="molecule type" value="Genomic_DNA"/>
</dbReference>
<proteinExistence type="predicted"/>
<evidence type="ECO:0000313" key="3">
    <source>
        <dbReference type="Proteomes" id="UP001628156"/>
    </source>
</evidence>
<dbReference type="PROSITE" id="PS50096">
    <property type="entry name" value="IQ"/>
    <property type="match status" value="1"/>
</dbReference>
<dbReference type="Gene3D" id="1.20.900.10">
    <property type="entry name" value="Dbl homology (DH) domain"/>
    <property type="match status" value="1"/>
</dbReference>
<evidence type="ECO:0000259" key="1">
    <source>
        <dbReference type="PROSITE" id="PS50010"/>
    </source>
</evidence>
<dbReference type="PANTHER" id="PTHR12673:SF263">
    <property type="entry name" value="PLECKSTRIN DOMAIN-CONTAINING PROTEIN"/>
    <property type="match status" value="1"/>
</dbReference>
<dbReference type="InterPro" id="IPR035899">
    <property type="entry name" value="DBL_dom_sf"/>
</dbReference>
<dbReference type="Proteomes" id="UP001628156">
    <property type="component" value="Unassembled WGS sequence"/>
</dbReference>
<dbReference type="SMART" id="SM00325">
    <property type="entry name" value="RhoGEF"/>
    <property type="match status" value="1"/>
</dbReference>
<name>A0ABQ0DVZ2_9EUKA</name>
<gene>
    <name evidence="2" type="ORF">ENUP19_0317G0031</name>
</gene>
<sequence length="682" mass="79183">MNRLFIIESPTKRFSFQKKVLDNPQSRGTILFELFGEKRRECNEVIHANLSSNEMKEIALLTEYLSDKPDILVVGDIKDIVMKAGPLLRAGIDIENVMNYYMVDNKLEATRLIVKGMGQELAKCIISRNRSGEKMTFRKMFEEIEKRGKELKGRNSHVIELIRNWSFGTSNNEIKSVEVKKEETISQRNCESEVMSPRKNSVDAIEIIKPSSSRYFRRKPSDSNSIIPPSIQFSSPDLTTSYNSLTKSTQLSVNTKQLSIKDEGKTIGLMSRTDGIISPMKRSWRKSRIQSAIIDLPKLQQNLHEQSLLSLSSTPNNSSEHITFKSDSNYQQRLDNIIKMESVIRGFLIRRELSINNLLQRKNVLQEIVQTEENLCKNMKLMDKYFRIPLKEMANKGLLNENEVTNVFTMAFDRCLHNSEEISNRFKALYDSLKFDTLIGEGLNESFYLVTSLLVFTTDYNISLKTWKEIKKNKCVIELIENNLKIKELDNRTLEQLLIQPVQRTMRYPMLINELIKATKKVHKDFGLLKKSYDEYHFFSQVVDERTKMRDDLQRLCEILDKPEYFIFGRILIGEYRVELKESKKKNAIVYLCNDIILIRKGKTKEKTVLEEFPLNGNVVADISNRTVTIKQFRNEQYKTFIFETTQNASVFTQIVNGTIMDGWYVLGDDRSYGKLLSSFIK</sequence>
<dbReference type="InterPro" id="IPR000219">
    <property type="entry name" value="DH_dom"/>
</dbReference>
<comment type="caution">
    <text evidence="2">The sequence shown here is derived from an EMBL/GenBank/DDBJ whole genome shotgun (WGS) entry which is preliminary data.</text>
</comment>
<organism evidence="2 3">
    <name type="scientific">Entamoeba nuttalli</name>
    <dbReference type="NCBI Taxonomy" id="412467"/>
    <lineage>
        <taxon>Eukaryota</taxon>
        <taxon>Amoebozoa</taxon>
        <taxon>Evosea</taxon>
        <taxon>Archamoebae</taxon>
        <taxon>Mastigamoebida</taxon>
        <taxon>Entamoebidae</taxon>
        <taxon>Entamoeba</taxon>
    </lineage>
</organism>
<reference evidence="2 3" key="1">
    <citation type="journal article" date="2019" name="PLoS Negl. Trop. Dis.">
        <title>Whole genome sequencing of Entamoeba nuttalli reveals mammalian host-related molecular signatures and a novel octapeptide-repeat surface protein.</title>
        <authorList>
            <person name="Tanaka M."/>
            <person name="Makiuchi T."/>
            <person name="Komiyama T."/>
            <person name="Shiina T."/>
            <person name="Osaki K."/>
            <person name="Tachibana H."/>
        </authorList>
    </citation>
    <scope>NUCLEOTIDE SEQUENCE [LARGE SCALE GENOMIC DNA]</scope>
    <source>
        <strain evidence="2 3">P19-061405</strain>
    </source>
</reference>
<dbReference type="InterPro" id="IPR051092">
    <property type="entry name" value="FYVE_RhoGEF_PH"/>
</dbReference>
<keyword evidence="3" id="KW-1185">Reference proteome</keyword>